<evidence type="ECO:0000256" key="1">
    <source>
        <dbReference type="SAM" id="Phobius"/>
    </source>
</evidence>
<feature type="transmembrane region" description="Helical" evidence="1">
    <location>
        <begin position="46"/>
        <end position="65"/>
    </location>
</feature>
<protein>
    <submittedName>
        <fullName evidence="2">YrzE family protein</fullName>
    </submittedName>
</protein>
<reference evidence="2" key="1">
    <citation type="submission" date="2022-06" db="EMBL/GenBank/DDBJ databases">
        <title>Solitalea sp. MAHUQ-68 isolated from rhizospheric soil.</title>
        <authorList>
            <person name="Huq M.A."/>
        </authorList>
    </citation>
    <scope>NUCLEOTIDE SEQUENCE</scope>
    <source>
        <strain evidence="2">MAHUQ-68</strain>
    </source>
</reference>
<gene>
    <name evidence="2" type="ORF">NF867_12075</name>
</gene>
<name>A0A9X2JD01_9SPHI</name>
<sequence length="275" mass="30268">MSAAPKQISPLKWVIISAIGFILFLLAALFFVFFSSELSNITAGTYFFLLVIIAMVAAAFLGGALRSQAKYKGKAYGGTLEITGPAVIFFLILYLGYKNPPQPASFSLIITIYEADDKNKPIKTGDVTLIFNDYKDTKSLNAEGQVLFAQLPTSQKGQHVIVLVNADDYESKELKVTIPMDDNPVINIGLTKKQSFVSIHGTVFSHNGEFVKNALLNINDGLAEGISDELGNFNFRVPLKAGTEAKLRIYKNNKIQLDENIILSDEVSMTFRINQ</sequence>
<keyword evidence="3" id="KW-1185">Reference proteome</keyword>
<organism evidence="2 3">
    <name type="scientific">Solitalea agri</name>
    <dbReference type="NCBI Taxonomy" id="2953739"/>
    <lineage>
        <taxon>Bacteria</taxon>
        <taxon>Pseudomonadati</taxon>
        <taxon>Bacteroidota</taxon>
        <taxon>Sphingobacteriia</taxon>
        <taxon>Sphingobacteriales</taxon>
        <taxon>Sphingobacteriaceae</taxon>
        <taxon>Solitalea</taxon>
    </lineage>
</organism>
<evidence type="ECO:0000313" key="2">
    <source>
        <dbReference type="EMBL" id="MCO4293603.1"/>
    </source>
</evidence>
<comment type="caution">
    <text evidence="2">The sequence shown here is derived from an EMBL/GenBank/DDBJ whole genome shotgun (WGS) entry which is preliminary data.</text>
</comment>
<proteinExistence type="predicted"/>
<keyword evidence="1" id="KW-0472">Membrane</keyword>
<dbReference type="EMBL" id="JAMWYS010000036">
    <property type="protein sequence ID" value="MCO4293603.1"/>
    <property type="molecule type" value="Genomic_DNA"/>
</dbReference>
<dbReference type="AlphaFoldDB" id="A0A9X2JD01"/>
<keyword evidence="1" id="KW-0812">Transmembrane</keyword>
<feature type="transmembrane region" description="Helical" evidence="1">
    <location>
        <begin position="12"/>
        <end position="34"/>
    </location>
</feature>
<keyword evidence="1" id="KW-1133">Transmembrane helix</keyword>
<dbReference type="Proteomes" id="UP001155182">
    <property type="component" value="Unassembled WGS sequence"/>
</dbReference>
<dbReference type="RefSeq" id="WP_252588257.1">
    <property type="nucleotide sequence ID" value="NZ_JAMWYS010000036.1"/>
</dbReference>
<feature type="transmembrane region" description="Helical" evidence="1">
    <location>
        <begin position="77"/>
        <end position="97"/>
    </location>
</feature>
<accession>A0A9X2JD01</accession>
<evidence type="ECO:0000313" key="3">
    <source>
        <dbReference type="Proteomes" id="UP001155182"/>
    </source>
</evidence>